<dbReference type="Gene3D" id="6.10.140.2220">
    <property type="match status" value="1"/>
</dbReference>
<dbReference type="Proteomes" id="UP001362999">
    <property type="component" value="Unassembled WGS sequence"/>
</dbReference>
<evidence type="ECO:0000256" key="3">
    <source>
        <dbReference type="ARBA" id="ARBA00022833"/>
    </source>
</evidence>
<evidence type="ECO:0000313" key="6">
    <source>
        <dbReference type="EMBL" id="KAK7006341.1"/>
    </source>
</evidence>
<feature type="domain" description="MYND-type" evidence="5">
    <location>
        <begin position="417"/>
        <end position="461"/>
    </location>
</feature>
<protein>
    <recommendedName>
        <fullName evidence="5">MYND-type domain-containing protein</fullName>
    </recommendedName>
</protein>
<dbReference type="PROSITE" id="PS50865">
    <property type="entry name" value="ZF_MYND_2"/>
    <property type="match status" value="1"/>
</dbReference>
<evidence type="ECO:0000256" key="1">
    <source>
        <dbReference type="ARBA" id="ARBA00022723"/>
    </source>
</evidence>
<dbReference type="Pfam" id="PF01753">
    <property type="entry name" value="zf-MYND"/>
    <property type="match status" value="1"/>
</dbReference>
<organism evidence="6 7">
    <name type="scientific">Favolaschia claudopus</name>
    <dbReference type="NCBI Taxonomy" id="2862362"/>
    <lineage>
        <taxon>Eukaryota</taxon>
        <taxon>Fungi</taxon>
        <taxon>Dikarya</taxon>
        <taxon>Basidiomycota</taxon>
        <taxon>Agaricomycotina</taxon>
        <taxon>Agaricomycetes</taxon>
        <taxon>Agaricomycetidae</taxon>
        <taxon>Agaricales</taxon>
        <taxon>Marasmiineae</taxon>
        <taxon>Mycenaceae</taxon>
        <taxon>Favolaschia</taxon>
    </lineage>
</organism>
<dbReference type="SUPFAM" id="SSF144232">
    <property type="entry name" value="HIT/MYND zinc finger-like"/>
    <property type="match status" value="1"/>
</dbReference>
<proteinExistence type="predicted"/>
<accession>A0AAW0ABE3</accession>
<keyword evidence="2 4" id="KW-0863">Zinc-finger</keyword>
<keyword evidence="1" id="KW-0479">Metal-binding</keyword>
<gene>
    <name evidence="6" type="ORF">R3P38DRAFT_3037925</name>
</gene>
<name>A0AAW0ABE3_9AGAR</name>
<reference evidence="6 7" key="1">
    <citation type="journal article" date="2024" name="J Genomics">
        <title>Draft genome sequencing and assembly of Favolaschia claudopus CIRM-BRFM 2984 isolated from oak limbs.</title>
        <authorList>
            <person name="Navarro D."/>
            <person name="Drula E."/>
            <person name="Chaduli D."/>
            <person name="Cazenave R."/>
            <person name="Ahrendt S."/>
            <person name="Wang J."/>
            <person name="Lipzen A."/>
            <person name="Daum C."/>
            <person name="Barry K."/>
            <person name="Grigoriev I.V."/>
            <person name="Favel A."/>
            <person name="Rosso M.N."/>
            <person name="Martin F."/>
        </authorList>
    </citation>
    <scope>NUCLEOTIDE SEQUENCE [LARGE SCALE GENOMIC DNA]</scope>
    <source>
        <strain evidence="6 7">CIRM-BRFM 2984</strain>
    </source>
</reference>
<keyword evidence="7" id="KW-1185">Reference proteome</keyword>
<dbReference type="InterPro" id="IPR002893">
    <property type="entry name" value="Znf_MYND"/>
</dbReference>
<dbReference type="EMBL" id="JAWWNJ010000076">
    <property type="protein sequence ID" value="KAK7006341.1"/>
    <property type="molecule type" value="Genomic_DNA"/>
</dbReference>
<dbReference type="GO" id="GO:0008270">
    <property type="term" value="F:zinc ion binding"/>
    <property type="evidence" value="ECO:0007669"/>
    <property type="project" value="UniProtKB-KW"/>
</dbReference>
<sequence>MHPALHLDALNRLVPSIRRYATLACKEGASVKTVKRVRDLLVERSDLPTSQTNAFLPVFFHHLDPRLIPPVEALEARDSLASDAISRALFSLNGLAYLFDLPLDVGPFLWPSLWSWIRFLMSYWDYLPKPPANLSAVGVNFITTLGLFQDHEETWKLISNTPGFRNVMAQIWKLLPTVGKSHREAVFRVFSDLIAELDVREPANLDEFIAGAGGSPDDLAKVIIQYMHLLTEGISTVMPDSRAVGISCLITFIQEADDYPGDDDAWLREEFSPLCVRILLNNGLEALLATIHALMKTPDAQTGTAIVPCMSLATRFIISPFAFRSLVHGLQAGLLRIILNSRLRYIIVAGIPMGLVFHDVVVALEAALSDIDNLTSTVAFRKSPLFQDWKTFIKLARHYIAVLDLEEFREPERVCNNLTCGITDKKSKFRRCSGYRCRSSYYCSSECQKTDWKTGGHRSACQSYGTLLLRESFSNMALSNTEREFLRALIHHHYATNIDFICAQQIGFIASNPNDVFLTYFDHRSSPLKIESEGRMQLHVIRIVRGAKYRHFIIPHHTADSELFDEMGKISVDNIYNANGDPTEAFALITDAALEAVHS</sequence>
<evidence type="ECO:0000256" key="4">
    <source>
        <dbReference type="PROSITE-ProRule" id="PRU00134"/>
    </source>
</evidence>
<comment type="caution">
    <text evidence="6">The sequence shown here is derived from an EMBL/GenBank/DDBJ whole genome shotgun (WGS) entry which is preliminary data.</text>
</comment>
<evidence type="ECO:0000256" key="2">
    <source>
        <dbReference type="ARBA" id="ARBA00022771"/>
    </source>
</evidence>
<evidence type="ECO:0000313" key="7">
    <source>
        <dbReference type="Proteomes" id="UP001362999"/>
    </source>
</evidence>
<evidence type="ECO:0000259" key="5">
    <source>
        <dbReference type="PROSITE" id="PS50865"/>
    </source>
</evidence>
<keyword evidence="3" id="KW-0862">Zinc</keyword>
<dbReference type="AlphaFoldDB" id="A0AAW0ABE3"/>